<reference evidence="4" key="1">
    <citation type="journal article" date="2023" name="Mol. Phylogenet. Evol.">
        <title>Genome-scale phylogeny and comparative genomics of the fungal order Sordariales.</title>
        <authorList>
            <person name="Hensen N."/>
            <person name="Bonometti L."/>
            <person name="Westerberg I."/>
            <person name="Brannstrom I.O."/>
            <person name="Guillou S."/>
            <person name="Cros-Aarteil S."/>
            <person name="Calhoun S."/>
            <person name="Haridas S."/>
            <person name="Kuo A."/>
            <person name="Mondo S."/>
            <person name="Pangilinan J."/>
            <person name="Riley R."/>
            <person name="LaButti K."/>
            <person name="Andreopoulos B."/>
            <person name="Lipzen A."/>
            <person name="Chen C."/>
            <person name="Yan M."/>
            <person name="Daum C."/>
            <person name="Ng V."/>
            <person name="Clum A."/>
            <person name="Steindorff A."/>
            <person name="Ohm R.A."/>
            <person name="Martin F."/>
            <person name="Silar P."/>
            <person name="Natvig D.O."/>
            <person name="Lalanne C."/>
            <person name="Gautier V."/>
            <person name="Ament-Velasquez S.L."/>
            <person name="Kruys A."/>
            <person name="Hutchinson M.I."/>
            <person name="Powell A.J."/>
            <person name="Barry K."/>
            <person name="Miller A.N."/>
            <person name="Grigoriev I.V."/>
            <person name="Debuchy R."/>
            <person name="Gladieux P."/>
            <person name="Hiltunen Thoren M."/>
            <person name="Johannesson H."/>
        </authorList>
    </citation>
    <scope>NUCLEOTIDE SEQUENCE</scope>
    <source>
        <strain evidence="4">CBS 892.96</strain>
    </source>
</reference>
<comment type="caution">
    <text evidence="4">The sequence shown here is derived from an EMBL/GenBank/DDBJ whole genome shotgun (WGS) entry which is preliminary data.</text>
</comment>
<evidence type="ECO:0000313" key="4">
    <source>
        <dbReference type="EMBL" id="KAK4179330.1"/>
    </source>
</evidence>
<dbReference type="PANTHER" id="PTHR13056">
    <property type="entry name" value="VACUOLAR FUSION PROTEIN CCZ1 HOMOLOG-RELATED"/>
    <property type="match status" value="1"/>
</dbReference>
<dbReference type="InterPro" id="IPR043987">
    <property type="entry name" value="CCZ1/INTU/HSP4_longin_1"/>
</dbReference>
<gene>
    <name evidence="4" type="ORF">QBC36DRAFT_363450</name>
</gene>
<protein>
    <recommendedName>
        <fullName evidence="3">CCZ1/INTU/HSP4 first Longin domain-containing protein</fullName>
    </recommendedName>
</protein>
<feature type="region of interest" description="Disordered" evidence="2">
    <location>
        <begin position="716"/>
        <end position="761"/>
    </location>
</feature>
<feature type="region of interest" description="Disordered" evidence="2">
    <location>
        <begin position="347"/>
        <end position="405"/>
    </location>
</feature>
<feature type="compositionally biased region" description="Low complexity" evidence="2">
    <location>
        <begin position="370"/>
        <end position="396"/>
    </location>
</feature>
<proteinExistence type="inferred from homology"/>
<dbReference type="GO" id="GO:0035658">
    <property type="term" value="C:Mon1-Ccz1 complex"/>
    <property type="evidence" value="ECO:0007669"/>
    <property type="project" value="InterPro"/>
</dbReference>
<accession>A0AAN6WD43</accession>
<feature type="region of interest" description="Disordered" evidence="2">
    <location>
        <begin position="424"/>
        <end position="466"/>
    </location>
</feature>
<evidence type="ECO:0000256" key="2">
    <source>
        <dbReference type="SAM" id="MobiDB-lite"/>
    </source>
</evidence>
<feature type="region of interest" description="Disordered" evidence="2">
    <location>
        <begin position="288"/>
        <end position="319"/>
    </location>
</feature>
<dbReference type="AlphaFoldDB" id="A0AAN6WD43"/>
<evidence type="ECO:0000313" key="5">
    <source>
        <dbReference type="Proteomes" id="UP001302321"/>
    </source>
</evidence>
<feature type="compositionally biased region" description="Basic and acidic residues" evidence="2">
    <location>
        <begin position="510"/>
        <end position="525"/>
    </location>
</feature>
<evidence type="ECO:0000259" key="3">
    <source>
        <dbReference type="Pfam" id="PF19031"/>
    </source>
</evidence>
<dbReference type="Pfam" id="PF19031">
    <property type="entry name" value="Intu_longin_1"/>
    <property type="match status" value="1"/>
</dbReference>
<sequence length="837" mass="90078">MAAPPPSLLPPPISLPPPTPSIIPAQLGFLAIYNPSLSSRSGGGDDENSVNDQIVYYASPNEQHVSSHDGGGSSKRRRQRRHRSFTTEQISKEIRNERLRQVGLAQGMVEFSRGFAGGKAVEGIETERRRVVVYELEPGWWVLVSVDLTQLPSAATAATATEVGVERKMEYSSREVKPAALLLQDLLRAHSVFLLHHASSLSALFVKTQRQKFVAVLGRYWDLFLSTWNVMLHGNPACAVFGGIKIAACGELGIGVGEEERGSGEREVLEGLVERTEGLVDLVVGRFGKPPAENEQEGEEEEKWLGTGKEPDSEDGAVFLGTGALSRSSLRALMYWMEDMYMYGENAYGVNDSPTATRSQAVRRRRGAGRKAAAAAKESKQQQQQAESSKNGGESSKSVDETGKGSMDALLGYMKLGYGTSWSLTGKKSTETTTTTEQETSATGTSEHQNPVTTEAPRSRQPSLSTGRYLIGLVGDIEESTSREDSPDAQDQADPAGLNSRTLLRTLSVELEKEGEDRPESKTTKDLGSQDTELAEEGVQEKESHVADRPNTEFDSQDRNKTKKLRVVVYTNRPFMYIFLFQLHTDSLAFDGMYKSLHTQLGPLHKPLLSSTAYRPERPDVGSGAAATAQIYDLVWDPKLLTIHSTIPNIPEPVSVAAPGAKKPGAWTRVESLNTHNQILNVHGNTRGDLSEFERTCKTSRGWWIVWTRILERGGKNTDGSLTPTTTAATSTAGTATTRGLVLSDGHGSSDGSDSEEGGGVGEVGVTKEIILIRRASDHGAGGLRGVSTSYLGSVGSGSSGGGGGGGGGWADGASKLAQGIGVDTRRYIEGLLSLDR</sequence>
<feature type="region of interest" description="Disordered" evidence="2">
    <location>
        <begin position="58"/>
        <end position="86"/>
    </location>
</feature>
<dbReference type="PANTHER" id="PTHR13056:SF0">
    <property type="entry name" value="VACUOLAR FUSION PROTEIN CCZ1 HOMOLOG-RELATED"/>
    <property type="match status" value="1"/>
</dbReference>
<dbReference type="InterPro" id="IPR013176">
    <property type="entry name" value="Ccz1"/>
</dbReference>
<evidence type="ECO:0000256" key="1">
    <source>
        <dbReference type="ARBA" id="ARBA00005352"/>
    </source>
</evidence>
<feature type="domain" description="CCZ1/INTU/HSP4 first Longin" evidence="3">
    <location>
        <begin position="95"/>
        <end position="149"/>
    </location>
</feature>
<comment type="similarity">
    <text evidence="1">Belongs to the CCZ1 family.</text>
</comment>
<feature type="compositionally biased region" description="Basic residues" evidence="2">
    <location>
        <begin position="74"/>
        <end position="84"/>
    </location>
</feature>
<dbReference type="Proteomes" id="UP001302321">
    <property type="component" value="Unassembled WGS sequence"/>
</dbReference>
<dbReference type="GO" id="GO:0016192">
    <property type="term" value="P:vesicle-mediated transport"/>
    <property type="evidence" value="ECO:0007669"/>
    <property type="project" value="InterPro"/>
</dbReference>
<organism evidence="4 5">
    <name type="scientific">Triangularia setosa</name>
    <dbReference type="NCBI Taxonomy" id="2587417"/>
    <lineage>
        <taxon>Eukaryota</taxon>
        <taxon>Fungi</taxon>
        <taxon>Dikarya</taxon>
        <taxon>Ascomycota</taxon>
        <taxon>Pezizomycotina</taxon>
        <taxon>Sordariomycetes</taxon>
        <taxon>Sordariomycetidae</taxon>
        <taxon>Sordariales</taxon>
        <taxon>Podosporaceae</taxon>
        <taxon>Triangularia</taxon>
    </lineage>
</organism>
<name>A0AAN6WD43_9PEZI</name>
<feature type="compositionally biased region" description="Basic and acidic residues" evidence="2">
    <location>
        <begin position="539"/>
        <end position="558"/>
    </location>
</feature>
<feature type="compositionally biased region" description="Low complexity" evidence="2">
    <location>
        <begin position="424"/>
        <end position="447"/>
    </location>
</feature>
<dbReference type="EMBL" id="MU866119">
    <property type="protein sequence ID" value="KAK4179330.1"/>
    <property type="molecule type" value="Genomic_DNA"/>
</dbReference>
<keyword evidence="5" id="KW-1185">Reference proteome</keyword>
<feature type="region of interest" description="Disordered" evidence="2">
    <location>
        <begin position="479"/>
        <end position="558"/>
    </location>
</feature>
<feature type="compositionally biased region" description="Low complexity" evidence="2">
    <location>
        <begin position="723"/>
        <end position="752"/>
    </location>
</feature>
<reference evidence="4" key="2">
    <citation type="submission" date="2023-05" db="EMBL/GenBank/DDBJ databases">
        <authorList>
            <consortium name="Lawrence Berkeley National Laboratory"/>
            <person name="Steindorff A."/>
            <person name="Hensen N."/>
            <person name="Bonometti L."/>
            <person name="Westerberg I."/>
            <person name="Brannstrom I.O."/>
            <person name="Guillou S."/>
            <person name="Cros-Aarteil S."/>
            <person name="Calhoun S."/>
            <person name="Haridas S."/>
            <person name="Kuo A."/>
            <person name="Mondo S."/>
            <person name="Pangilinan J."/>
            <person name="Riley R."/>
            <person name="Labutti K."/>
            <person name="Andreopoulos B."/>
            <person name="Lipzen A."/>
            <person name="Chen C."/>
            <person name="Yanf M."/>
            <person name="Daum C."/>
            <person name="Ng V."/>
            <person name="Clum A."/>
            <person name="Ohm R."/>
            <person name="Martin F."/>
            <person name="Silar P."/>
            <person name="Natvig D."/>
            <person name="Lalanne C."/>
            <person name="Gautier V."/>
            <person name="Ament-Velasquez S.L."/>
            <person name="Kruys A."/>
            <person name="Hutchinson M.I."/>
            <person name="Powell A.J."/>
            <person name="Barry K."/>
            <person name="Miller A.N."/>
            <person name="Grigoriev I.V."/>
            <person name="Debuchy R."/>
            <person name="Gladieux P."/>
            <person name="Thoren M.H."/>
            <person name="Johannesson H."/>
        </authorList>
    </citation>
    <scope>NUCLEOTIDE SEQUENCE</scope>
    <source>
        <strain evidence="4">CBS 892.96</strain>
    </source>
</reference>